<sequence length="47" mass="5343">MRKCRECDTVNNSTAKACMVCDTPFPLSRVRINLPGHKRPRRALNAD</sequence>
<gene>
    <name evidence="1" type="ORF">GCM10017667_68710</name>
</gene>
<reference evidence="1" key="1">
    <citation type="journal article" date="2014" name="Int. J. Syst. Evol. Microbiol.">
        <title>Complete genome sequence of Corynebacterium casei LMG S-19264T (=DSM 44701T), isolated from a smear-ripened cheese.</title>
        <authorList>
            <consortium name="US DOE Joint Genome Institute (JGI-PGF)"/>
            <person name="Walter F."/>
            <person name="Albersmeier A."/>
            <person name="Kalinowski J."/>
            <person name="Ruckert C."/>
        </authorList>
    </citation>
    <scope>NUCLEOTIDE SEQUENCE</scope>
    <source>
        <strain evidence="1">JCM 4122</strain>
    </source>
</reference>
<accession>A0A919ERL4</accession>
<evidence type="ECO:0000313" key="2">
    <source>
        <dbReference type="Proteomes" id="UP000632849"/>
    </source>
</evidence>
<reference evidence="1" key="2">
    <citation type="submission" date="2020-09" db="EMBL/GenBank/DDBJ databases">
        <authorList>
            <person name="Sun Q."/>
            <person name="Ohkuma M."/>
        </authorList>
    </citation>
    <scope>NUCLEOTIDE SEQUENCE</scope>
    <source>
        <strain evidence="1">JCM 4122</strain>
    </source>
</reference>
<keyword evidence="2" id="KW-1185">Reference proteome</keyword>
<name>A0A919ERL4_STRFL</name>
<protein>
    <submittedName>
        <fullName evidence="1">Uncharacterized protein</fullName>
    </submittedName>
</protein>
<dbReference type="Proteomes" id="UP000632849">
    <property type="component" value="Unassembled WGS sequence"/>
</dbReference>
<dbReference type="AlphaFoldDB" id="A0A919ERL4"/>
<proteinExistence type="predicted"/>
<dbReference type="EMBL" id="BNBE01000003">
    <property type="protein sequence ID" value="GHG22924.1"/>
    <property type="molecule type" value="Genomic_DNA"/>
</dbReference>
<organism evidence="1 2">
    <name type="scientific">Streptomyces filamentosus</name>
    <name type="common">Streptomyces roseosporus</name>
    <dbReference type="NCBI Taxonomy" id="67294"/>
    <lineage>
        <taxon>Bacteria</taxon>
        <taxon>Bacillati</taxon>
        <taxon>Actinomycetota</taxon>
        <taxon>Actinomycetes</taxon>
        <taxon>Kitasatosporales</taxon>
        <taxon>Streptomycetaceae</taxon>
        <taxon>Streptomyces</taxon>
    </lineage>
</organism>
<evidence type="ECO:0000313" key="1">
    <source>
        <dbReference type="EMBL" id="GHG22924.1"/>
    </source>
</evidence>
<comment type="caution">
    <text evidence="1">The sequence shown here is derived from an EMBL/GenBank/DDBJ whole genome shotgun (WGS) entry which is preliminary data.</text>
</comment>
<dbReference type="RefSeq" id="WP_190044215.1">
    <property type="nucleotide sequence ID" value="NZ_BNBE01000003.1"/>
</dbReference>